<protein>
    <recommendedName>
        <fullName evidence="2">Glycosyltransferase 2-like domain-containing protein</fullName>
    </recommendedName>
</protein>
<dbReference type="RefSeq" id="WP_184483516.1">
    <property type="nucleotide sequence ID" value="NZ_JACIJE010000004.1"/>
</dbReference>
<organism evidence="3 4">
    <name type="scientific">Neoroseomonas alkaliterrae</name>
    <dbReference type="NCBI Taxonomy" id="1452450"/>
    <lineage>
        <taxon>Bacteria</taxon>
        <taxon>Pseudomonadati</taxon>
        <taxon>Pseudomonadota</taxon>
        <taxon>Alphaproteobacteria</taxon>
        <taxon>Acetobacterales</taxon>
        <taxon>Acetobacteraceae</taxon>
        <taxon>Neoroseomonas</taxon>
    </lineage>
</organism>
<comment type="caution">
    <text evidence="3">The sequence shown here is derived from an EMBL/GenBank/DDBJ whole genome shotgun (WGS) entry which is preliminary data.</text>
</comment>
<keyword evidence="4" id="KW-1185">Reference proteome</keyword>
<sequence length="317" mass="32737">MRQPDLSILIAAHRVQALVPEAVRSVLARAEGAAVEVILASDDGTDYAPCLPLDPRLRFTAPGPVATGAFAARNRALAIARGAHVLMLDGDDALEGPPGAIARALAEARAAGAVLLPSIVRDPGGAPLRRIPEPGTLRFGFAQWADAFASLHLLVRRDLAQPFRPFRLIDDVLFDLAALAAAGGSVPVASGLAYRYQLRAGQMTDTAGARFDAEYAEALRLIARDGAGLGPHAPAAAAVLRRWRAMNRLVGGGGTRPALGNYHRAVAGYLAGAWPAGRRGAGGGGRRPPPDPLPPEAEGPLDTGSGSGSAGRGRARP</sequence>
<evidence type="ECO:0000313" key="3">
    <source>
        <dbReference type="EMBL" id="MBB5689562.1"/>
    </source>
</evidence>
<dbReference type="CDD" id="cd00761">
    <property type="entry name" value="Glyco_tranf_GTA_type"/>
    <property type="match status" value="1"/>
</dbReference>
<proteinExistence type="predicted"/>
<dbReference type="InterPro" id="IPR029044">
    <property type="entry name" value="Nucleotide-diphossugar_trans"/>
</dbReference>
<feature type="domain" description="Glycosyltransferase 2-like" evidence="2">
    <location>
        <begin position="7"/>
        <end position="127"/>
    </location>
</feature>
<dbReference type="EMBL" id="JACIJE010000004">
    <property type="protein sequence ID" value="MBB5689562.1"/>
    <property type="molecule type" value="Genomic_DNA"/>
</dbReference>
<dbReference type="Proteomes" id="UP000562254">
    <property type="component" value="Unassembled WGS sequence"/>
</dbReference>
<name>A0A840Y4K2_9PROT</name>
<dbReference type="AlphaFoldDB" id="A0A840Y4K2"/>
<evidence type="ECO:0000259" key="2">
    <source>
        <dbReference type="Pfam" id="PF00535"/>
    </source>
</evidence>
<dbReference type="Pfam" id="PF00535">
    <property type="entry name" value="Glycos_transf_2"/>
    <property type="match status" value="1"/>
</dbReference>
<accession>A0A840Y4K2</accession>
<dbReference type="SUPFAM" id="SSF53448">
    <property type="entry name" value="Nucleotide-diphospho-sugar transferases"/>
    <property type="match status" value="1"/>
</dbReference>
<gene>
    <name evidence="3" type="ORF">FHS88_001687</name>
</gene>
<dbReference type="InterPro" id="IPR001173">
    <property type="entry name" value="Glyco_trans_2-like"/>
</dbReference>
<dbReference type="Gene3D" id="3.90.550.10">
    <property type="entry name" value="Spore Coat Polysaccharide Biosynthesis Protein SpsA, Chain A"/>
    <property type="match status" value="1"/>
</dbReference>
<evidence type="ECO:0000256" key="1">
    <source>
        <dbReference type="SAM" id="MobiDB-lite"/>
    </source>
</evidence>
<evidence type="ECO:0000313" key="4">
    <source>
        <dbReference type="Proteomes" id="UP000562254"/>
    </source>
</evidence>
<reference evidence="3 4" key="1">
    <citation type="submission" date="2020-08" db="EMBL/GenBank/DDBJ databases">
        <title>Genomic Encyclopedia of Type Strains, Phase IV (KMG-IV): sequencing the most valuable type-strain genomes for metagenomic binning, comparative biology and taxonomic classification.</title>
        <authorList>
            <person name="Goeker M."/>
        </authorList>
    </citation>
    <scope>NUCLEOTIDE SEQUENCE [LARGE SCALE GENOMIC DNA]</scope>
    <source>
        <strain evidence="3 4">DSM 25895</strain>
    </source>
</reference>
<feature type="region of interest" description="Disordered" evidence="1">
    <location>
        <begin position="277"/>
        <end position="317"/>
    </location>
</feature>